<dbReference type="GeneID" id="100076518"/>
<dbReference type="GeneTree" id="ENSGT00390000017134"/>
<protein>
    <submittedName>
        <fullName evidence="4">Transmembrane protein 119</fullName>
    </submittedName>
</protein>
<dbReference type="RefSeq" id="XP_001507888.2">
    <property type="nucleotide sequence ID" value="XM_001507838.4"/>
</dbReference>
<keyword evidence="2" id="KW-0812">Transmembrane</keyword>
<evidence type="ECO:0000313" key="5">
    <source>
        <dbReference type="Proteomes" id="UP000002279"/>
    </source>
</evidence>
<sequence>MASRIPCFLLLLLPLLLRAAHTSLLEDGGASGEGEGSSSASLPPASTPKLSRTSIQPHPTPLDGPAAPAPATTNFLDGIVDFFKEYMLLISVVGSLAFLLLFIVCTALVVRQKHKASAYYPSSFPKKKYVHPSDKAGGGRAFSEVPEKPPAARPQEPLDASCQLQADILAATQNLRSPARGPSADGDGVLTEERPPAAPHGGDEFSDGAGRGSRKVEEEEDLEKADGEPQRESQEEEEEKVEEEMAPASLLGMGSPEGAEGQCPEAAPAVAVAEEVGATAELPLEAPGEACACSSRPPEA</sequence>
<keyword evidence="2" id="KW-0472">Membrane</keyword>
<dbReference type="OMA" id="PHGGDEF"/>
<dbReference type="Ensembl" id="ENSOANT00000050153.1">
    <property type="protein sequence ID" value="ENSOANP00000035118.1"/>
    <property type="gene ID" value="ENSOANG00000044865.1"/>
</dbReference>
<feature type="region of interest" description="Disordered" evidence="1">
    <location>
        <begin position="173"/>
        <end position="268"/>
    </location>
</feature>
<dbReference type="Bgee" id="ENSOANG00000044865">
    <property type="expression patterns" value="Expressed in fibroblast and 7 other cell types or tissues"/>
</dbReference>
<evidence type="ECO:0000256" key="2">
    <source>
        <dbReference type="SAM" id="Phobius"/>
    </source>
</evidence>
<evidence type="ECO:0000256" key="3">
    <source>
        <dbReference type="SAM" id="SignalP"/>
    </source>
</evidence>
<keyword evidence="2" id="KW-1133">Transmembrane helix</keyword>
<proteinExistence type="predicted"/>
<dbReference type="GO" id="GO:0001503">
    <property type="term" value="P:ossification"/>
    <property type="evidence" value="ECO:0007669"/>
    <property type="project" value="InterPro"/>
</dbReference>
<feature type="region of interest" description="Disordered" evidence="1">
    <location>
        <begin position="28"/>
        <end position="68"/>
    </location>
</feature>
<keyword evidence="3" id="KW-0732">Signal</keyword>
<feature type="chain" id="PRO_5026323688" evidence="3">
    <location>
        <begin position="23"/>
        <end position="300"/>
    </location>
</feature>
<organism evidence="4 5">
    <name type="scientific">Ornithorhynchus anatinus</name>
    <name type="common">Duckbill platypus</name>
    <dbReference type="NCBI Taxonomy" id="9258"/>
    <lineage>
        <taxon>Eukaryota</taxon>
        <taxon>Metazoa</taxon>
        <taxon>Chordata</taxon>
        <taxon>Craniata</taxon>
        <taxon>Vertebrata</taxon>
        <taxon>Euteleostomi</taxon>
        <taxon>Mammalia</taxon>
        <taxon>Monotremata</taxon>
        <taxon>Ornithorhynchidae</taxon>
        <taxon>Ornithorhynchus</taxon>
    </lineage>
</organism>
<feature type="compositionally biased region" description="Low complexity" evidence="1">
    <location>
        <begin position="36"/>
        <end position="48"/>
    </location>
</feature>
<feature type="compositionally biased region" description="Basic and acidic residues" evidence="1">
    <location>
        <begin position="224"/>
        <end position="233"/>
    </location>
</feature>
<name>A0A6I8N2D0_ORNAN</name>
<dbReference type="PANTHER" id="PTHR28645">
    <property type="entry name" value="TRANSMEMBRANE PROTEIN 119"/>
    <property type="match status" value="1"/>
</dbReference>
<feature type="region of interest" description="Disordered" evidence="1">
    <location>
        <begin position="129"/>
        <end position="157"/>
    </location>
</feature>
<dbReference type="OrthoDB" id="8943443at2759"/>
<dbReference type="Proteomes" id="UP000002279">
    <property type="component" value="Unplaced"/>
</dbReference>
<feature type="transmembrane region" description="Helical" evidence="2">
    <location>
        <begin position="86"/>
        <end position="110"/>
    </location>
</feature>
<dbReference type="GO" id="GO:0005886">
    <property type="term" value="C:plasma membrane"/>
    <property type="evidence" value="ECO:0000318"/>
    <property type="project" value="GO_Central"/>
</dbReference>
<dbReference type="GO" id="GO:0033690">
    <property type="term" value="P:positive regulation of osteoblast proliferation"/>
    <property type="evidence" value="ECO:0000318"/>
    <property type="project" value="GO_Central"/>
</dbReference>
<dbReference type="InParanoid" id="A0A6I8N2D0"/>
<dbReference type="GO" id="GO:0030501">
    <property type="term" value="P:positive regulation of bone mineralization"/>
    <property type="evidence" value="ECO:0000318"/>
    <property type="project" value="GO_Central"/>
</dbReference>
<dbReference type="Pfam" id="PF15724">
    <property type="entry name" value="TMEM119"/>
    <property type="match status" value="1"/>
</dbReference>
<dbReference type="GO" id="GO:0045669">
    <property type="term" value="P:positive regulation of osteoblast differentiation"/>
    <property type="evidence" value="ECO:0000318"/>
    <property type="project" value="GO_Central"/>
</dbReference>
<reference evidence="4" key="2">
    <citation type="submission" date="2025-09" db="UniProtKB">
        <authorList>
            <consortium name="Ensembl"/>
        </authorList>
    </citation>
    <scope>IDENTIFICATION</scope>
    <source>
        <strain evidence="4">Glennie</strain>
    </source>
</reference>
<evidence type="ECO:0000313" key="4">
    <source>
        <dbReference type="Ensembl" id="ENSOANP00000035118.1"/>
    </source>
</evidence>
<dbReference type="InterPro" id="IPR031453">
    <property type="entry name" value="TMEM119"/>
</dbReference>
<reference evidence="4" key="1">
    <citation type="submission" date="2025-08" db="UniProtKB">
        <authorList>
            <consortium name="Ensembl"/>
        </authorList>
    </citation>
    <scope>IDENTIFICATION</scope>
    <source>
        <strain evidence="4">Glennie</strain>
    </source>
</reference>
<gene>
    <name evidence="4" type="primary">TMEM119</name>
</gene>
<evidence type="ECO:0000256" key="1">
    <source>
        <dbReference type="SAM" id="MobiDB-lite"/>
    </source>
</evidence>
<dbReference type="KEGG" id="oaa:100076518"/>
<dbReference type="AlphaFoldDB" id="A0A6I8N2D0"/>
<keyword evidence="5" id="KW-1185">Reference proteome</keyword>
<dbReference type="CTD" id="338773"/>
<accession>A0A6I8N2D0</accession>
<dbReference type="PANTHER" id="PTHR28645:SF1">
    <property type="entry name" value="TRANSMEMBRANE PROTEIN 119"/>
    <property type="match status" value="1"/>
</dbReference>
<feature type="compositionally biased region" description="Acidic residues" evidence="1">
    <location>
        <begin position="234"/>
        <end position="245"/>
    </location>
</feature>
<feature type="signal peptide" evidence="3">
    <location>
        <begin position="1"/>
        <end position="22"/>
    </location>
</feature>
<dbReference type="FunCoup" id="A0A6I8N2D0">
    <property type="interactions" value="225"/>
</dbReference>